<feature type="transmembrane region" description="Helical" evidence="1">
    <location>
        <begin position="167"/>
        <end position="186"/>
    </location>
</feature>
<keyword evidence="3" id="KW-1185">Reference proteome</keyword>
<keyword evidence="1" id="KW-0472">Membrane</keyword>
<evidence type="ECO:0000256" key="1">
    <source>
        <dbReference type="SAM" id="Phobius"/>
    </source>
</evidence>
<dbReference type="EMBL" id="RRYP01017057">
    <property type="protein sequence ID" value="TNV74388.1"/>
    <property type="molecule type" value="Genomic_DNA"/>
</dbReference>
<dbReference type="Proteomes" id="UP000785679">
    <property type="component" value="Unassembled WGS sequence"/>
</dbReference>
<organism evidence="2 3">
    <name type="scientific">Halteria grandinella</name>
    <dbReference type="NCBI Taxonomy" id="5974"/>
    <lineage>
        <taxon>Eukaryota</taxon>
        <taxon>Sar</taxon>
        <taxon>Alveolata</taxon>
        <taxon>Ciliophora</taxon>
        <taxon>Intramacronucleata</taxon>
        <taxon>Spirotrichea</taxon>
        <taxon>Stichotrichia</taxon>
        <taxon>Sporadotrichida</taxon>
        <taxon>Halteriidae</taxon>
        <taxon>Halteria</taxon>
    </lineage>
</organism>
<feature type="transmembrane region" description="Helical" evidence="1">
    <location>
        <begin position="40"/>
        <end position="60"/>
    </location>
</feature>
<evidence type="ECO:0000313" key="2">
    <source>
        <dbReference type="EMBL" id="TNV74388.1"/>
    </source>
</evidence>
<name>A0A8J8SXZ3_HALGN</name>
<dbReference type="AlphaFoldDB" id="A0A8J8SXZ3"/>
<accession>A0A8J8SXZ3</accession>
<gene>
    <name evidence="2" type="ORF">FGO68_gene682</name>
</gene>
<comment type="caution">
    <text evidence="2">The sequence shown here is derived from an EMBL/GenBank/DDBJ whole genome shotgun (WGS) entry which is preliminary data.</text>
</comment>
<sequence>MGFSRGTTVTLPVSLGIAFLISYESSSSESAPPLQYLSTVLYTMYPRLLYMLIATSLLGLTNKSTKNPLCLFTVTSSKQSISDRARPCLRNCGATVTAETCPCQFFFTWSDQSPSTLPRRQPWSMETVFSAITQYSGHLERYWPQKLVQKVSVKRSRLILLNLRQSNMLKGLIVAIFIIITLNHLVHDTTHTS</sequence>
<reference evidence="2" key="1">
    <citation type="submission" date="2019-06" db="EMBL/GenBank/DDBJ databases">
        <authorList>
            <person name="Zheng W."/>
        </authorList>
    </citation>
    <scope>NUCLEOTIDE SEQUENCE</scope>
    <source>
        <strain evidence="2">QDHG01</strain>
    </source>
</reference>
<proteinExistence type="predicted"/>
<protein>
    <submittedName>
        <fullName evidence="2">Uncharacterized protein</fullName>
    </submittedName>
</protein>
<keyword evidence="1" id="KW-0812">Transmembrane</keyword>
<keyword evidence="1" id="KW-1133">Transmembrane helix</keyword>
<evidence type="ECO:0000313" key="3">
    <source>
        <dbReference type="Proteomes" id="UP000785679"/>
    </source>
</evidence>